<evidence type="ECO:0000256" key="8">
    <source>
        <dbReference type="HAMAP-Rule" id="MF_00222"/>
    </source>
</evidence>
<keyword evidence="5 8" id="KW-0521">NADP</keyword>
<keyword evidence="4" id="KW-0285">Flavoprotein</keyword>
<evidence type="ECO:0000259" key="10">
    <source>
        <dbReference type="Pfam" id="PF08501"/>
    </source>
</evidence>
<proteinExistence type="inferred from homology"/>
<dbReference type="GO" id="GO:0019632">
    <property type="term" value="P:shikimate metabolic process"/>
    <property type="evidence" value="ECO:0007669"/>
    <property type="project" value="InterPro"/>
</dbReference>
<dbReference type="Proteomes" id="UP000093352">
    <property type="component" value="Unassembled WGS sequence"/>
</dbReference>
<feature type="binding site" evidence="8">
    <location>
        <position position="109"/>
    </location>
    <ligand>
        <name>shikimate</name>
        <dbReference type="ChEBI" id="CHEBI:36208"/>
    </ligand>
</feature>
<evidence type="ECO:0000256" key="5">
    <source>
        <dbReference type="ARBA" id="ARBA00022857"/>
    </source>
</evidence>
<evidence type="ECO:0000256" key="6">
    <source>
        <dbReference type="ARBA" id="ARBA00023002"/>
    </source>
</evidence>
<comment type="function">
    <text evidence="8">Involved in the biosynthesis of the chorismate, which leads to the biosynthesis of aromatic amino acids. Catalyzes the reversible NADPH linked reduction of 3-dehydroshikimate (DHSA) to yield shikimate (SA).</text>
</comment>
<comment type="similarity">
    <text evidence="8">Belongs to the shikimate dehydrogenase family.</text>
</comment>
<comment type="subunit">
    <text evidence="8">Homodimer.</text>
</comment>
<sequence length="288" mass="31856">MNYIDATTRLITLLGSPVSHSKSPKLQNFLFELLGENYCYLAVDTKKEDLEDIILSLKNLNARGMNITFPLKVEILKYLDEIDSETKLSGAVNTVVIGDDGKLIGYNTDGIGFITSLEYLNLDIRNKKILVVGAGGAGRAIGIMLAKSFASEIVIVEKEKNRDKSQGLLDIISNKMQSKTKVRIIESNDINIKNELSDAYMLINATSLGLKDKNQCIVSSKEVLSKTSAFIYDLVYSDKKTKLIEYAEQNNLQNTNGVPMLLCQGIESCKLWTGKSASVEEIINSLKL</sequence>
<dbReference type="InterPro" id="IPR011342">
    <property type="entry name" value="Shikimate_DH"/>
</dbReference>
<dbReference type="Pfam" id="PF18317">
    <property type="entry name" value="SDH_C"/>
    <property type="match status" value="1"/>
</dbReference>
<evidence type="ECO:0000313" key="13">
    <source>
        <dbReference type="Proteomes" id="UP000093352"/>
    </source>
</evidence>
<dbReference type="EC" id="1.1.1.25" evidence="2 8"/>
<dbReference type="NCBIfam" id="TIGR00507">
    <property type="entry name" value="aroE"/>
    <property type="match status" value="1"/>
</dbReference>
<dbReference type="RefSeq" id="WP_094754378.1">
    <property type="nucleotide sequence ID" value="NZ_MBEW02000006.1"/>
</dbReference>
<keyword evidence="6 8" id="KW-0560">Oxidoreductase</keyword>
<evidence type="ECO:0000256" key="7">
    <source>
        <dbReference type="ARBA" id="ARBA00023141"/>
    </source>
</evidence>
<dbReference type="Gene3D" id="3.40.50.10860">
    <property type="entry name" value="Leucine Dehydrogenase, chain A, domain 1"/>
    <property type="match status" value="1"/>
</dbReference>
<dbReference type="GO" id="GO:0009073">
    <property type="term" value="P:aromatic amino acid family biosynthetic process"/>
    <property type="evidence" value="ECO:0007669"/>
    <property type="project" value="UniProtKB-KW"/>
</dbReference>
<evidence type="ECO:0000259" key="9">
    <source>
        <dbReference type="Pfam" id="PF00890"/>
    </source>
</evidence>
<accession>A0A371IM44</accession>
<dbReference type="EMBL" id="MBEW02000006">
    <property type="protein sequence ID" value="RDY21548.1"/>
    <property type="molecule type" value="Genomic_DNA"/>
</dbReference>
<dbReference type="InterPro" id="IPR003953">
    <property type="entry name" value="FAD-dep_OxRdtase_2_FAD-bd"/>
</dbReference>
<dbReference type="Pfam" id="PF00890">
    <property type="entry name" value="FAD_binding_2"/>
    <property type="match status" value="1"/>
</dbReference>
<evidence type="ECO:0000256" key="3">
    <source>
        <dbReference type="ARBA" id="ARBA00022605"/>
    </source>
</evidence>
<dbReference type="InterPro" id="IPR013708">
    <property type="entry name" value="Shikimate_DH-bd_N"/>
</dbReference>
<evidence type="ECO:0000259" key="11">
    <source>
        <dbReference type="Pfam" id="PF18317"/>
    </source>
</evidence>
<dbReference type="InterPro" id="IPR036291">
    <property type="entry name" value="NAD(P)-bd_dom_sf"/>
</dbReference>
<dbReference type="STRING" id="1871336.BBG48_01915"/>
<comment type="catalytic activity">
    <reaction evidence="8">
        <text>shikimate + NADP(+) = 3-dehydroshikimate + NADPH + H(+)</text>
        <dbReference type="Rhea" id="RHEA:17737"/>
        <dbReference type="ChEBI" id="CHEBI:15378"/>
        <dbReference type="ChEBI" id="CHEBI:16630"/>
        <dbReference type="ChEBI" id="CHEBI:36208"/>
        <dbReference type="ChEBI" id="CHEBI:57783"/>
        <dbReference type="ChEBI" id="CHEBI:58349"/>
        <dbReference type="EC" id="1.1.1.25"/>
    </reaction>
</comment>
<evidence type="ECO:0000256" key="2">
    <source>
        <dbReference type="ARBA" id="ARBA00012962"/>
    </source>
</evidence>
<feature type="binding site" evidence="8">
    <location>
        <position position="236"/>
    </location>
    <ligand>
        <name>shikimate</name>
        <dbReference type="ChEBI" id="CHEBI:36208"/>
    </ligand>
</feature>
<organism evidence="12 13">
    <name type="scientific">Criibacterium bergeronii</name>
    <dbReference type="NCBI Taxonomy" id="1871336"/>
    <lineage>
        <taxon>Bacteria</taxon>
        <taxon>Bacillati</taxon>
        <taxon>Bacillota</taxon>
        <taxon>Clostridia</taxon>
        <taxon>Peptostreptococcales</taxon>
        <taxon>Filifactoraceae</taxon>
        <taxon>Criibacterium</taxon>
    </lineage>
</organism>
<dbReference type="Gene3D" id="3.40.50.720">
    <property type="entry name" value="NAD(P)-binding Rossmann-like Domain"/>
    <property type="match status" value="1"/>
</dbReference>
<dbReference type="HAMAP" id="MF_00222">
    <property type="entry name" value="Shikimate_DH_AroE"/>
    <property type="match status" value="1"/>
</dbReference>
<dbReference type="UniPathway" id="UPA00053">
    <property type="reaction ID" value="UER00087"/>
</dbReference>
<evidence type="ECO:0000313" key="12">
    <source>
        <dbReference type="EMBL" id="RDY21548.1"/>
    </source>
</evidence>
<feature type="binding site" evidence="8">
    <location>
        <position position="264"/>
    </location>
    <ligand>
        <name>shikimate</name>
        <dbReference type="ChEBI" id="CHEBI:36208"/>
    </ligand>
</feature>
<keyword evidence="3 8" id="KW-0028">Amino-acid biosynthesis</keyword>
<keyword evidence="7 8" id="KW-0057">Aromatic amino acid biosynthesis</keyword>
<evidence type="ECO:0000256" key="4">
    <source>
        <dbReference type="ARBA" id="ARBA00022630"/>
    </source>
</evidence>
<feature type="domain" description="Shikimate dehydrogenase substrate binding N-terminal" evidence="10">
    <location>
        <begin position="13"/>
        <end position="95"/>
    </location>
</feature>
<dbReference type="Pfam" id="PF08501">
    <property type="entry name" value="Shikimate_dh_N"/>
    <property type="match status" value="1"/>
</dbReference>
<name>A0A371IM44_9FIRM</name>
<feature type="binding site" evidence="8">
    <location>
        <position position="257"/>
    </location>
    <ligand>
        <name>NADP(+)</name>
        <dbReference type="ChEBI" id="CHEBI:58349"/>
    </ligand>
</feature>
<keyword evidence="13" id="KW-1185">Reference proteome</keyword>
<feature type="domain" description="FAD-dependent oxidoreductase 2 FAD-binding" evidence="9">
    <location>
        <begin position="129"/>
        <end position="178"/>
    </location>
</feature>
<dbReference type="SUPFAM" id="SSF53223">
    <property type="entry name" value="Aminoacid dehydrogenase-like, N-terminal domain"/>
    <property type="match status" value="1"/>
</dbReference>
<comment type="caution">
    <text evidence="8">Lacks conserved residue(s) required for the propagation of feature annotation.</text>
</comment>
<feature type="binding site" evidence="8">
    <location>
        <begin position="21"/>
        <end position="23"/>
    </location>
    <ligand>
        <name>shikimate</name>
        <dbReference type="ChEBI" id="CHEBI:36208"/>
    </ligand>
</feature>
<feature type="binding site" evidence="8">
    <location>
        <begin position="133"/>
        <end position="137"/>
    </location>
    <ligand>
        <name>NADP(+)</name>
        <dbReference type="ChEBI" id="CHEBI:58349"/>
    </ligand>
</feature>
<feature type="domain" description="SDH C-terminal" evidence="11">
    <location>
        <begin position="257"/>
        <end position="286"/>
    </location>
</feature>
<dbReference type="GO" id="GO:0004764">
    <property type="term" value="F:shikimate 3-dehydrogenase (NADP+) activity"/>
    <property type="evidence" value="ECO:0007669"/>
    <property type="project" value="UniProtKB-UniRule"/>
</dbReference>
<dbReference type="AlphaFoldDB" id="A0A371IM44"/>
<comment type="caution">
    <text evidence="12">The sequence shown here is derived from an EMBL/GenBank/DDBJ whole genome shotgun (WGS) entry which is preliminary data.</text>
</comment>
<feature type="binding site" evidence="8">
    <location>
        <position position="234"/>
    </location>
    <ligand>
        <name>NADP(+)</name>
        <dbReference type="ChEBI" id="CHEBI:58349"/>
    </ligand>
</feature>
<dbReference type="SUPFAM" id="SSF51735">
    <property type="entry name" value="NAD(P)-binding Rossmann-fold domains"/>
    <property type="match status" value="1"/>
</dbReference>
<dbReference type="InterPro" id="IPR046346">
    <property type="entry name" value="Aminoacid_DH-like_N_sf"/>
</dbReference>
<dbReference type="InterPro" id="IPR022893">
    <property type="entry name" value="Shikimate_DH_fam"/>
</dbReference>
<dbReference type="GO" id="GO:0009423">
    <property type="term" value="P:chorismate biosynthetic process"/>
    <property type="evidence" value="ECO:0007669"/>
    <property type="project" value="UniProtKB-UniRule"/>
</dbReference>
<feature type="active site" description="Proton acceptor" evidence="8">
    <location>
        <position position="72"/>
    </location>
</feature>
<comment type="pathway">
    <text evidence="1 8">Metabolic intermediate biosynthesis; chorismate biosynthesis; chorismate from D-erythrose 4-phosphate and phosphoenolpyruvate: step 4/7.</text>
</comment>
<dbReference type="GO" id="GO:0050661">
    <property type="term" value="F:NADP binding"/>
    <property type="evidence" value="ECO:0007669"/>
    <property type="project" value="InterPro"/>
</dbReference>
<feature type="binding site" evidence="8">
    <location>
        <position position="93"/>
    </location>
    <ligand>
        <name>shikimate</name>
        <dbReference type="ChEBI" id="CHEBI:36208"/>
    </ligand>
</feature>
<reference evidence="12 13" key="1">
    <citation type="journal article" date="2016" name="Genome Announc.">
        <title>Draft Genome Sequence of Criibacterium bergeronii gen. nov., sp. nov., Strain CCRI-22567T, Isolated from a Vaginal Sample from a Woman with Bacterial Vaginosis.</title>
        <authorList>
            <person name="Maheux A.F."/>
            <person name="Berube E."/>
            <person name="Boudreau D.K."/>
            <person name="Raymond F."/>
            <person name="Corbeil J."/>
            <person name="Roy P.H."/>
            <person name="Boissinot M."/>
            <person name="Omar R.F."/>
        </authorList>
    </citation>
    <scope>NUCLEOTIDE SEQUENCE [LARGE SCALE GENOMIC DNA]</scope>
    <source>
        <strain evidence="12 13">CCRI-22567</strain>
    </source>
</reference>
<dbReference type="PANTHER" id="PTHR21089:SF1">
    <property type="entry name" value="BIFUNCTIONAL 3-DEHYDROQUINATE DEHYDRATASE_SHIKIMATE DEHYDROGENASE, CHLOROPLASTIC"/>
    <property type="match status" value="1"/>
</dbReference>
<dbReference type="PANTHER" id="PTHR21089">
    <property type="entry name" value="SHIKIMATE DEHYDROGENASE"/>
    <property type="match status" value="1"/>
</dbReference>
<feature type="binding site" evidence="8">
    <location>
        <position position="68"/>
    </location>
    <ligand>
        <name>shikimate</name>
        <dbReference type="ChEBI" id="CHEBI:36208"/>
    </ligand>
</feature>
<dbReference type="GO" id="GO:0008652">
    <property type="term" value="P:amino acid biosynthetic process"/>
    <property type="evidence" value="ECO:0007669"/>
    <property type="project" value="UniProtKB-KW"/>
</dbReference>
<gene>
    <name evidence="8 12" type="primary">aroE</name>
    <name evidence="12" type="ORF">BBG48_004140</name>
</gene>
<evidence type="ECO:0000256" key="1">
    <source>
        <dbReference type="ARBA" id="ARBA00004871"/>
    </source>
</evidence>
<protein>
    <recommendedName>
        <fullName evidence="2 8">Shikimate dehydrogenase (NADP(+))</fullName>
        <shortName evidence="8">SDH</shortName>
        <ecNumber evidence="2 8">1.1.1.25</ecNumber>
    </recommendedName>
</protein>
<dbReference type="InterPro" id="IPR041121">
    <property type="entry name" value="SDH_C"/>
</dbReference>